<protein>
    <recommendedName>
        <fullName evidence="5">L-lysine N6-monooxygenase MbtG</fullName>
        <ecNumber evidence="4">1.14.13.59</ecNumber>
    </recommendedName>
    <alternativeName>
        <fullName evidence="13">Lysine 6-N-hydroxylase</fullName>
    </alternativeName>
    <alternativeName>
        <fullName evidence="12">Lysine N6-hydroxylase</fullName>
    </alternativeName>
    <alternativeName>
        <fullName evidence="10">Lysine-N-oxygenase</fullName>
    </alternativeName>
    <alternativeName>
        <fullName evidence="11">Mycobactin synthase protein G</fullName>
    </alternativeName>
</protein>
<proteinExistence type="inferred from homology"/>
<dbReference type="AlphaFoldDB" id="A0A3M7TXV8"/>
<evidence type="ECO:0000313" key="16">
    <source>
        <dbReference type="Proteomes" id="UP000278746"/>
    </source>
</evidence>
<comment type="cofactor">
    <cofactor evidence="1">
        <name>FAD</name>
        <dbReference type="ChEBI" id="CHEBI:57692"/>
    </cofactor>
</comment>
<keyword evidence="16" id="KW-1185">Reference proteome</keyword>
<evidence type="ECO:0000256" key="6">
    <source>
        <dbReference type="ARBA" id="ARBA00022630"/>
    </source>
</evidence>
<dbReference type="Gene3D" id="3.50.50.60">
    <property type="entry name" value="FAD/NAD(P)-binding domain"/>
    <property type="match status" value="1"/>
</dbReference>
<evidence type="ECO:0000256" key="11">
    <source>
        <dbReference type="ARBA" id="ARBA00031158"/>
    </source>
</evidence>
<evidence type="ECO:0000313" key="15">
    <source>
        <dbReference type="EMBL" id="RNA69732.1"/>
    </source>
</evidence>
<dbReference type="SUPFAM" id="SSF51905">
    <property type="entry name" value="FAD/NAD(P)-binding domain"/>
    <property type="match status" value="2"/>
</dbReference>
<evidence type="ECO:0000256" key="1">
    <source>
        <dbReference type="ARBA" id="ARBA00001974"/>
    </source>
</evidence>
<reference evidence="15 16" key="1">
    <citation type="submission" date="2018-10" db="EMBL/GenBank/DDBJ databases">
        <title>Bacillus Keqinensis sp. nov., a moderately halophilic bacterium isolated from a saline-alkaline lake.</title>
        <authorList>
            <person name="Wang H."/>
        </authorList>
    </citation>
    <scope>NUCLEOTIDE SEQUENCE [LARGE SCALE GENOMIC DNA]</scope>
    <source>
        <strain evidence="15 16">KQ-3</strain>
    </source>
</reference>
<evidence type="ECO:0000256" key="7">
    <source>
        <dbReference type="ARBA" id="ARBA00022827"/>
    </source>
</evidence>
<evidence type="ECO:0000256" key="3">
    <source>
        <dbReference type="ARBA" id="ARBA00007588"/>
    </source>
</evidence>
<comment type="similarity">
    <text evidence="3">Belongs to the lysine N(6)-hydroxylase/L-ornithine N(5)-oxygenase family.</text>
</comment>
<name>A0A3M7TXV8_9BACI</name>
<gene>
    <name evidence="15" type="ORF">EBO34_07290</name>
</gene>
<dbReference type="PANTHER" id="PTHR42802">
    <property type="entry name" value="MONOOXYGENASE"/>
    <property type="match status" value="1"/>
</dbReference>
<dbReference type="Proteomes" id="UP000278746">
    <property type="component" value="Unassembled WGS sequence"/>
</dbReference>
<dbReference type="EC" id="1.14.13.59" evidence="4"/>
<evidence type="ECO:0000256" key="12">
    <source>
        <dbReference type="ARBA" id="ARBA00032493"/>
    </source>
</evidence>
<dbReference type="InterPro" id="IPR025700">
    <property type="entry name" value="Lys/Orn_oxygenase"/>
</dbReference>
<comment type="catalytic activity">
    <reaction evidence="14">
        <text>L-lysine + NADPH + O2 = N(6)-hydroxy-L-lysine + NADP(+) + H2O</text>
        <dbReference type="Rhea" id="RHEA:23228"/>
        <dbReference type="ChEBI" id="CHEBI:15377"/>
        <dbReference type="ChEBI" id="CHEBI:15379"/>
        <dbReference type="ChEBI" id="CHEBI:32551"/>
        <dbReference type="ChEBI" id="CHEBI:57783"/>
        <dbReference type="ChEBI" id="CHEBI:57820"/>
        <dbReference type="ChEBI" id="CHEBI:58349"/>
        <dbReference type="EC" id="1.14.13.59"/>
    </reaction>
</comment>
<evidence type="ECO:0000256" key="13">
    <source>
        <dbReference type="ARBA" id="ARBA00032738"/>
    </source>
</evidence>
<evidence type="ECO:0000256" key="14">
    <source>
        <dbReference type="ARBA" id="ARBA00048407"/>
    </source>
</evidence>
<evidence type="ECO:0000256" key="2">
    <source>
        <dbReference type="ARBA" id="ARBA00004924"/>
    </source>
</evidence>
<comment type="pathway">
    <text evidence="2">Siderophore biosynthesis.</text>
</comment>
<evidence type="ECO:0000256" key="10">
    <source>
        <dbReference type="ARBA" id="ARBA00029939"/>
    </source>
</evidence>
<organism evidence="15 16">
    <name type="scientific">Alteribacter keqinensis</name>
    <dbReference type="NCBI Taxonomy" id="2483800"/>
    <lineage>
        <taxon>Bacteria</taxon>
        <taxon>Bacillati</taxon>
        <taxon>Bacillota</taxon>
        <taxon>Bacilli</taxon>
        <taxon>Bacillales</taxon>
        <taxon>Bacillaceae</taxon>
        <taxon>Alteribacter</taxon>
    </lineage>
</organism>
<keyword evidence="6" id="KW-0285">Flavoprotein</keyword>
<keyword evidence="8" id="KW-0521">NADP</keyword>
<dbReference type="OrthoDB" id="7527071at2"/>
<dbReference type="GO" id="GO:0047091">
    <property type="term" value="F:L-lysine 6-monooxygenase (NADPH) activity"/>
    <property type="evidence" value="ECO:0007669"/>
    <property type="project" value="UniProtKB-EC"/>
</dbReference>
<dbReference type="InterPro" id="IPR036188">
    <property type="entry name" value="FAD/NAD-bd_sf"/>
</dbReference>
<evidence type="ECO:0000256" key="9">
    <source>
        <dbReference type="ARBA" id="ARBA00023002"/>
    </source>
</evidence>
<keyword evidence="9" id="KW-0560">Oxidoreductase</keyword>
<sequence length="465" mass="53036">MSLINEQQTVFDVIGVGVGPFNLGMAALLEPVEDINALFLEKKPEFQWHPDMLIEGTTLQVPFLADLVSMVDVQSPYSFLAYLQAHNRLYHFYFFEKFHIPRKEYNQYCRWVSKKLNSCRFGMNVQKVTQVEGENERQTIYEVTVLNEQTLSVETFLTKQLVIGIGSVPAVPEAFKPYLGKAVFHTSQYLSYKEQCQEGGKVAIIGSGQSAAEVFLDLARAQSGPDVSLHWYTRSKGFFPMEYSKLGLEYFSPDYTDFFYELSQSKKDKLLKEQDLLYKGISADTIADIYDHLYERSVTSDSSDIQLQAMTEIIGIEKKGENFRLSGCHHVSESYFEVDVDRVILGTGYKPKIPDFLEEMHNWIALDDQGRYRVKKDYRLETFLETENHIFVQNGEFHTHGVGAPDLGLGAYRNAVIINQIAGKEVYSVQSKNVFQTFGLHEHAKRPLTPVSAINNKIEKKAGIK</sequence>
<comment type="caution">
    <text evidence="15">The sequence shown here is derived from an EMBL/GenBank/DDBJ whole genome shotgun (WGS) entry which is preliminary data.</text>
</comment>
<keyword evidence="7" id="KW-0274">FAD</keyword>
<evidence type="ECO:0000256" key="4">
    <source>
        <dbReference type="ARBA" id="ARBA00013076"/>
    </source>
</evidence>
<accession>A0A3M7TXV8</accession>
<evidence type="ECO:0000256" key="5">
    <source>
        <dbReference type="ARBA" id="ARBA00016406"/>
    </source>
</evidence>
<dbReference type="RefSeq" id="WP_122897245.1">
    <property type="nucleotide sequence ID" value="NZ_RHIB01000001.1"/>
</dbReference>
<dbReference type="PANTHER" id="PTHR42802:SF1">
    <property type="entry name" value="L-ORNITHINE N(5)-MONOOXYGENASE"/>
    <property type="match status" value="1"/>
</dbReference>
<dbReference type="Pfam" id="PF13434">
    <property type="entry name" value="Lys_Orn_oxgnase"/>
    <property type="match status" value="1"/>
</dbReference>
<evidence type="ECO:0000256" key="8">
    <source>
        <dbReference type="ARBA" id="ARBA00022857"/>
    </source>
</evidence>
<keyword evidence="15" id="KW-0503">Monooxygenase</keyword>
<dbReference type="EMBL" id="RHIB01000001">
    <property type="protein sequence ID" value="RNA69732.1"/>
    <property type="molecule type" value="Genomic_DNA"/>
</dbReference>